<reference evidence="4" key="2">
    <citation type="submission" date="2021-04" db="EMBL/GenBank/DDBJ databases">
        <authorList>
            <person name="Gilroy R."/>
        </authorList>
    </citation>
    <scope>NUCLEOTIDE SEQUENCE</scope>
    <source>
        <strain evidence="4">ChiBcec16_6824</strain>
    </source>
</reference>
<feature type="domain" description="SLH" evidence="3">
    <location>
        <begin position="229"/>
        <end position="292"/>
    </location>
</feature>
<gene>
    <name evidence="4" type="ORF">H9841_09960</name>
</gene>
<keyword evidence="1" id="KW-0677">Repeat</keyword>
<evidence type="ECO:0000313" key="4">
    <source>
        <dbReference type="EMBL" id="HIY22207.1"/>
    </source>
</evidence>
<dbReference type="PROSITE" id="PS51272">
    <property type="entry name" value="SLH"/>
    <property type="match status" value="2"/>
</dbReference>
<dbReference type="AlphaFoldDB" id="A0A9D1YA89"/>
<dbReference type="InterPro" id="IPR042229">
    <property type="entry name" value="Listeria/Bacterioides_rpt_sf"/>
</dbReference>
<name>A0A9D1YA89_9FIRM</name>
<evidence type="ECO:0000256" key="1">
    <source>
        <dbReference type="ARBA" id="ARBA00022737"/>
    </source>
</evidence>
<evidence type="ECO:0000256" key="2">
    <source>
        <dbReference type="SAM" id="SignalP"/>
    </source>
</evidence>
<feature type="domain" description="SLH" evidence="3">
    <location>
        <begin position="346"/>
        <end position="404"/>
    </location>
</feature>
<evidence type="ECO:0000259" key="3">
    <source>
        <dbReference type="PROSITE" id="PS51272"/>
    </source>
</evidence>
<accession>A0A9D1YA89</accession>
<dbReference type="EMBL" id="DXDX01000180">
    <property type="protein sequence ID" value="HIY22207.1"/>
    <property type="molecule type" value="Genomic_DNA"/>
</dbReference>
<feature type="chain" id="PRO_5039094131" evidence="2">
    <location>
        <begin position="25"/>
        <end position="404"/>
    </location>
</feature>
<keyword evidence="2" id="KW-0732">Signal</keyword>
<evidence type="ECO:0000313" key="5">
    <source>
        <dbReference type="Proteomes" id="UP000823868"/>
    </source>
</evidence>
<sequence length="404" mass="42619">MKKWIACMLALVLVLACLPVGTLAAGGVCAMCDGTGRCTSSSCNNGRCTYCNGTGKDECTKCHGSGLCVRCDGRGGWNEGLRWKKCYSCSGMGRCTRCSGMGGSRCIFCGATGDCRICFGKGYCPLCKGTGKLGGNGSGTSTQPTQPPQPTPTPVKTFTVTFSSNGGSGTMANQTATNTSRFTLPTCTFTPPAGQYFKAWSINGNQFPEGQPVTLWTDTTIQAVWQNLPSSGFRDVPDGVWFTQPVIWAVNNGITSGTGTNTFSPNQICTVAQILTLLAKAYDAPKPAIANPFSDVSQNSYYYDSVLWAYQQGIVSGSTLGPDQNCTRSMVVTYLWKAAGSPTPQSTASFTDVPATAPYAQAVSWAVEQGITSGTSATAFSPDKTCTRAEIVMFLYRSLNGASR</sequence>
<feature type="signal peptide" evidence="2">
    <location>
        <begin position="1"/>
        <end position="24"/>
    </location>
</feature>
<dbReference type="Proteomes" id="UP000823868">
    <property type="component" value="Unassembled WGS sequence"/>
</dbReference>
<protein>
    <submittedName>
        <fullName evidence="4">S-layer homology domain-containing protein</fullName>
    </submittedName>
</protein>
<reference evidence="4" key="1">
    <citation type="journal article" date="2021" name="PeerJ">
        <title>Extensive microbial diversity within the chicken gut microbiome revealed by metagenomics and culture.</title>
        <authorList>
            <person name="Gilroy R."/>
            <person name="Ravi A."/>
            <person name="Getino M."/>
            <person name="Pursley I."/>
            <person name="Horton D.L."/>
            <person name="Alikhan N.F."/>
            <person name="Baker D."/>
            <person name="Gharbi K."/>
            <person name="Hall N."/>
            <person name="Watson M."/>
            <person name="Adriaenssens E.M."/>
            <person name="Foster-Nyarko E."/>
            <person name="Jarju S."/>
            <person name="Secka A."/>
            <person name="Antonio M."/>
            <person name="Oren A."/>
            <person name="Chaudhuri R.R."/>
            <person name="La Ragione R."/>
            <person name="Hildebrand F."/>
            <person name="Pallen M.J."/>
        </authorList>
    </citation>
    <scope>NUCLEOTIDE SEQUENCE</scope>
    <source>
        <strain evidence="4">ChiBcec16_6824</strain>
    </source>
</reference>
<dbReference type="PROSITE" id="PS51257">
    <property type="entry name" value="PROKAR_LIPOPROTEIN"/>
    <property type="match status" value="1"/>
</dbReference>
<organism evidence="4 5">
    <name type="scientific">Candidatus Flavonifractor merdigallinarum</name>
    <dbReference type="NCBI Taxonomy" id="2838589"/>
    <lineage>
        <taxon>Bacteria</taxon>
        <taxon>Bacillati</taxon>
        <taxon>Bacillota</taxon>
        <taxon>Clostridia</taxon>
        <taxon>Eubacteriales</taxon>
        <taxon>Oscillospiraceae</taxon>
        <taxon>Flavonifractor</taxon>
    </lineage>
</organism>
<dbReference type="Gene3D" id="2.60.40.4270">
    <property type="entry name" value="Listeria-Bacteroides repeat domain"/>
    <property type="match status" value="1"/>
</dbReference>
<comment type="caution">
    <text evidence="4">The sequence shown here is derived from an EMBL/GenBank/DDBJ whole genome shotgun (WGS) entry which is preliminary data.</text>
</comment>
<dbReference type="InterPro" id="IPR001119">
    <property type="entry name" value="SLH_dom"/>
</dbReference>
<dbReference type="Pfam" id="PF00395">
    <property type="entry name" value="SLH"/>
    <property type="match status" value="3"/>
</dbReference>
<proteinExistence type="predicted"/>